<evidence type="ECO:0000256" key="5">
    <source>
        <dbReference type="ARBA" id="ARBA00046740"/>
    </source>
</evidence>
<keyword evidence="6" id="KW-0694">RNA-binding</keyword>
<dbReference type="RefSeq" id="WP_026878343.1">
    <property type="nucleotide sequence ID" value="NZ_AZOD01000006.1"/>
</dbReference>
<evidence type="ECO:0000256" key="6">
    <source>
        <dbReference type="HAMAP-Rule" id="MF_01302"/>
    </source>
</evidence>
<dbReference type="GO" id="GO:0005840">
    <property type="term" value="C:ribosome"/>
    <property type="evidence" value="ECO:0007669"/>
    <property type="project" value="UniProtKB-KW"/>
</dbReference>
<sequence length="132" mass="14650">MSMHDPISDMLTRIRNAQISEKTEVEIPFSNLKKSIANVLLEEGYIANIKTTGEKVSDKKLVLELKYYQGRPVIERIERVSKPSLRVYRDKHGLPQILGGLGIAIVSTSQGMMTDHKARSLSLGGEVICVVA</sequence>
<keyword evidence="2 6" id="KW-0689">Ribosomal protein</keyword>
<evidence type="ECO:0000256" key="7">
    <source>
        <dbReference type="RuleBase" id="RU003660"/>
    </source>
</evidence>
<evidence type="ECO:0000313" key="9">
    <source>
        <dbReference type="Proteomes" id="UP001449178"/>
    </source>
</evidence>
<dbReference type="InterPro" id="IPR035987">
    <property type="entry name" value="Ribosomal_uS8_sf"/>
</dbReference>
<dbReference type="PROSITE" id="PS00053">
    <property type="entry name" value="RIBOSOMAL_S8"/>
    <property type="match status" value="1"/>
</dbReference>
<protein>
    <recommendedName>
        <fullName evidence="4 6">Small ribosomal subunit protein uS8</fullName>
    </recommendedName>
</protein>
<keyword evidence="3 6" id="KW-0687">Ribonucleoprotein</keyword>
<dbReference type="SUPFAM" id="SSF56047">
    <property type="entry name" value="Ribosomal protein S8"/>
    <property type="match status" value="1"/>
</dbReference>
<evidence type="ECO:0000256" key="1">
    <source>
        <dbReference type="ARBA" id="ARBA00006471"/>
    </source>
</evidence>
<proteinExistence type="inferred from homology"/>
<evidence type="ECO:0000313" key="8">
    <source>
        <dbReference type="EMBL" id="WZW88012.1"/>
    </source>
</evidence>
<keyword evidence="6" id="KW-0699">rRNA-binding</keyword>
<evidence type="ECO:0000256" key="3">
    <source>
        <dbReference type="ARBA" id="ARBA00023274"/>
    </source>
</evidence>
<evidence type="ECO:0000256" key="2">
    <source>
        <dbReference type="ARBA" id="ARBA00022980"/>
    </source>
</evidence>
<dbReference type="Gene3D" id="3.30.1490.10">
    <property type="match status" value="1"/>
</dbReference>
<comment type="function">
    <text evidence="6">One of the primary rRNA binding proteins, it binds directly to 16S rRNA central domain where it helps coordinate assembly of the platform of the 30S subunit.</text>
</comment>
<dbReference type="InterPro" id="IPR000630">
    <property type="entry name" value="Ribosomal_uS8"/>
</dbReference>
<gene>
    <name evidence="6 8" type="primary">rpsH</name>
    <name evidence="8" type="ORF">WMO13_01115</name>
</gene>
<evidence type="ECO:0000256" key="4">
    <source>
        <dbReference type="ARBA" id="ARBA00035258"/>
    </source>
</evidence>
<organism evidence="8 9">
    <name type="scientific">Ignatzschineria larvae DSM 13226</name>
    <dbReference type="NCBI Taxonomy" id="1111732"/>
    <lineage>
        <taxon>Bacteria</taxon>
        <taxon>Pseudomonadati</taxon>
        <taxon>Pseudomonadota</taxon>
        <taxon>Gammaproteobacteria</taxon>
        <taxon>Cardiobacteriales</taxon>
        <taxon>Ignatzschineriaceae</taxon>
        <taxon>Ignatzschineria</taxon>
    </lineage>
</organism>
<dbReference type="HAMAP" id="MF_01302_B">
    <property type="entry name" value="Ribosomal_uS8_B"/>
    <property type="match status" value="1"/>
</dbReference>
<name>A0ABZ3C0W7_9GAMM</name>
<keyword evidence="9" id="KW-1185">Reference proteome</keyword>
<accession>A0ABZ3C0W7</accession>
<reference evidence="8 9" key="1">
    <citation type="submission" date="2024-03" db="EMBL/GenBank/DDBJ databases">
        <title>Complete Genome Sequence and Annotation of Ignatzschineria larvae DSM 13226.</title>
        <authorList>
            <person name="Cantrell E."/>
            <person name="Burcham Z.M."/>
        </authorList>
    </citation>
    <scope>NUCLEOTIDE SEQUENCE [LARGE SCALE GENOMIC DNA]</scope>
    <source>
        <strain evidence="8 9">DSM 13226</strain>
    </source>
</reference>
<dbReference type="Pfam" id="PF00410">
    <property type="entry name" value="Ribosomal_S8"/>
    <property type="match status" value="1"/>
</dbReference>
<comment type="subunit">
    <text evidence="5 6">Part of the 30S ribosomal subunit. Contacts proteins S5 and S12.</text>
</comment>
<dbReference type="Gene3D" id="3.30.1370.30">
    <property type="match status" value="1"/>
</dbReference>
<dbReference type="InterPro" id="IPR047863">
    <property type="entry name" value="Ribosomal_uS8_CS"/>
</dbReference>
<dbReference type="Proteomes" id="UP001449178">
    <property type="component" value="Chromosome"/>
</dbReference>
<comment type="similarity">
    <text evidence="1 6 7">Belongs to the universal ribosomal protein uS8 family.</text>
</comment>
<dbReference type="NCBIfam" id="NF001109">
    <property type="entry name" value="PRK00136.1"/>
    <property type="match status" value="1"/>
</dbReference>
<dbReference type="EMBL" id="CP150637">
    <property type="protein sequence ID" value="WZW88012.1"/>
    <property type="molecule type" value="Genomic_DNA"/>
</dbReference>
<dbReference type="PANTHER" id="PTHR11758">
    <property type="entry name" value="40S RIBOSOMAL PROTEIN S15A"/>
    <property type="match status" value="1"/>
</dbReference>